<sequence length="209" mass="22875">MAKKVGDGALDSSMERNVAEASHRRQPDQTSMTVNVSKANKKPSQGIKRGKRTFRQPSPEGEIDLRSSPRLSVEDHRRNGAEVLARKLKGVGEGASRVPQENESRRPPGGSKHLGAYKAALWMTAGIGKNLVFLLCDRGRRGILRDADSMQSITTSEAENEPLWTSGIRSHLGVGVILLRNCCYLAEQIQCSPDNAKARGPRTFEDEGL</sequence>
<evidence type="ECO:0000313" key="2">
    <source>
        <dbReference type="Proteomes" id="UP000790709"/>
    </source>
</evidence>
<dbReference type="Proteomes" id="UP000790709">
    <property type="component" value="Unassembled WGS sequence"/>
</dbReference>
<gene>
    <name evidence="1" type="ORF">BV22DRAFT_1045269</name>
</gene>
<evidence type="ECO:0000313" key="1">
    <source>
        <dbReference type="EMBL" id="KAH7927571.1"/>
    </source>
</evidence>
<accession>A0ACB8BQM1</accession>
<proteinExistence type="predicted"/>
<name>A0ACB8BQM1_9AGAM</name>
<organism evidence="1 2">
    <name type="scientific">Leucogyrophana mollusca</name>
    <dbReference type="NCBI Taxonomy" id="85980"/>
    <lineage>
        <taxon>Eukaryota</taxon>
        <taxon>Fungi</taxon>
        <taxon>Dikarya</taxon>
        <taxon>Basidiomycota</taxon>
        <taxon>Agaricomycotina</taxon>
        <taxon>Agaricomycetes</taxon>
        <taxon>Agaricomycetidae</taxon>
        <taxon>Boletales</taxon>
        <taxon>Boletales incertae sedis</taxon>
        <taxon>Leucogyrophana</taxon>
    </lineage>
</organism>
<comment type="caution">
    <text evidence="1">The sequence shown here is derived from an EMBL/GenBank/DDBJ whole genome shotgun (WGS) entry which is preliminary data.</text>
</comment>
<reference evidence="1" key="1">
    <citation type="journal article" date="2021" name="New Phytol.">
        <title>Evolutionary innovations through gain and loss of genes in the ectomycorrhizal Boletales.</title>
        <authorList>
            <person name="Wu G."/>
            <person name="Miyauchi S."/>
            <person name="Morin E."/>
            <person name="Kuo A."/>
            <person name="Drula E."/>
            <person name="Varga T."/>
            <person name="Kohler A."/>
            <person name="Feng B."/>
            <person name="Cao Y."/>
            <person name="Lipzen A."/>
            <person name="Daum C."/>
            <person name="Hundley H."/>
            <person name="Pangilinan J."/>
            <person name="Johnson J."/>
            <person name="Barry K."/>
            <person name="LaButti K."/>
            <person name="Ng V."/>
            <person name="Ahrendt S."/>
            <person name="Min B."/>
            <person name="Choi I.G."/>
            <person name="Park H."/>
            <person name="Plett J.M."/>
            <person name="Magnuson J."/>
            <person name="Spatafora J.W."/>
            <person name="Nagy L.G."/>
            <person name="Henrissat B."/>
            <person name="Grigoriev I.V."/>
            <person name="Yang Z.L."/>
            <person name="Xu J."/>
            <person name="Martin F.M."/>
        </authorList>
    </citation>
    <scope>NUCLEOTIDE SEQUENCE</scope>
    <source>
        <strain evidence="1">KUC20120723A-06</strain>
    </source>
</reference>
<keyword evidence="2" id="KW-1185">Reference proteome</keyword>
<protein>
    <submittedName>
        <fullName evidence="1">Uncharacterized protein</fullName>
    </submittedName>
</protein>
<dbReference type="EMBL" id="MU266364">
    <property type="protein sequence ID" value="KAH7927571.1"/>
    <property type="molecule type" value="Genomic_DNA"/>
</dbReference>